<reference evidence="1" key="1">
    <citation type="journal article" date="2021" name="Proc. Natl. Acad. Sci. U.S.A.">
        <title>A Catalog of Tens of Thousands of Viruses from Human Metagenomes Reveals Hidden Associations with Chronic Diseases.</title>
        <authorList>
            <person name="Tisza M.J."/>
            <person name="Buck C.B."/>
        </authorList>
    </citation>
    <scope>NUCLEOTIDE SEQUENCE</scope>
    <source>
        <strain evidence="1">CtCIv11</strain>
    </source>
</reference>
<dbReference type="EMBL" id="BK032513">
    <property type="protein sequence ID" value="DAF44972.1"/>
    <property type="molecule type" value="Genomic_DNA"/>
</dbReference>
<evidence type="ECO:0000313" key="1">
    <source>
        <dbReference type="EMBL" id="DAF44972.1"/>
    </source>
</evidence>
<organism evidence="1">
    <name type="scientific">Siphoviridae sp. ctCIv11</name>
    <dbReference type="NCBI Taxonomy" id="2827806"/>
    <lineage>
        <taxon>Viruses</taxon>
        <taxon>Duplodnaviria</taxon>
        <taxon>Heunggongvirae</taxon>
        <taxon>Uroviricota</taxon>
        <taxon>Caudoviricetes</taxon>
    </lineage>
</organism>
<protein>
    <submittedName>
        <fullName evidence="1">Uncharacterized protein</fullName>
    </submittedName>
</protein>
<name>A0A8S5S1T1_9CAUD</name>
<proteinExistence type="predicted"/>
<sequence length="66" mass="7506">MANFYKSNDVEIDFSEEEKEILKKASEILNDLGARLWQNDCDEEGVFFSCLGGGIKNALEGDYWIP</sequence>
<accession>A0A8S5S1T1</accession>